<dbReference type="Pfam" id="PF00535">
    <property type="entry name" value="Glycos_transf_2"/>
    <property type="match status" value="1"/>
</dbReference>
<dbReference type="RefSeq" id="WP_112090650.1">
    <property type="nucleotide sequence ID" value="NZ_JAWHPV010000002.1"/>
</dbReference>
<dbReference type="InterPro" id="IPR001173">
    <property type="entry name" value="Glyco_trans_2-like"/>
</dbReference>
<dbReference type="PANTHER" id="PTHR43685">
    <property type="entry name" value="GLYCOSYLTRANSFERASE"/>
    <property type="match status" value="1"/>
</dbReference>
<dbReference type="EMBL" id="PRLD01000004">
    <property type="protein sequence ID" value="RAW58462.1"/>
    <property type="molecule type" value="Genomic_DNA"/>
</dbReference>
<evidence type="ECO:0000313" key="2">
    <source>
        <dbReference type="EMBL" id="RAW58462.1"/>
    </source>
</evidence>
<gene>
    <name evidence="2" type="ORF">C4N24_05600</name>
</gene>
<dbReference type="SUPFAM" id="SSF53448">
    <property type="entry name" value="Nucleotide-diphospho-sugar transferases"/>
    <property type="match status" value="1"/>
</dbReference>
<feature type="domain" description="Glycosyltransferase 2-like" evidence="1">
    <location>
        <begin position="5"/>
        <end position="154"/>
    </location>
</feature>
<dbReference type="InterPro" id="IPR029044">
    <property type="entry name" value="Nucleotide-diphossugar_trans"/>
</dbReference>
<accession>A0A329U9Q2</accession>
<evidence type="ECO:0000313" key="3">
    <source>
        <dbReference type="Proteomes" id="UP000251281"/>
    </source>
</evidence>
<dbReference type="AlphaFoldDB" id="A0A329U9Q2"/>
<proteinExistence type="predicted"/>
<name>A0A329U9Q2_9FIRM</name>
<reference evidence="2 3" key="1">
    <citation type="submission" date="2018-02" db="EMBL/GenBank/DDBJ databases">
        <title>Complete genome sequencing of Faecalibacterium prausnitzii strains isolated from the human gut.</title>
        <authorList>
            <person name="Fitzgerald B.C."/>
            <person name="Shkoporov A.N."/>
            <person name="Ross P.R."/>
            <person name="Hill C."/>
        </authorList>
    </citation>
    <scope>NUCLEOTIDE SEQUENCE [LARGE SCALE GENOMIC DNA]</scope>
    <source>
        <strain evidence="2 3">APC923/51-1</strain>
    </source>
</reference>
<comment type="caution">
    <text evidence="2">The sequence shown here is derived from an EMBL/GenBank/DDBJ whole genome shotgun (WGS) entry which is preliminary data.</text>
</comment>
<dbReference type="InterPro" id="IPR050834">
    <property type="entry name" value="Glycosyltransf_2"/>
</dbReference>
<dbReference type="Gene3D" id="3.90.550.10">
    <property type="entry name" value="Spore Coat Polysaccharide Biosynthesis Protein SpsA, Chain A"/>
    <property type="match status" value="1"/>
</dbReference>
<evidence type="ECO:0000259" key="1">
    <source>
        <dbReference type="Pfam" id="PF00535"/>
    </source>
</evidence>
<dbReference type="Proteomes" id="UP000251281">
    <property type="component" value="Unassembled WGS sequence"/>
</dbReference>
<dbReference type="PANTHER" id="PTHR43685:SF2">
    <property type="entry name" value="GLYCOSYLTRANSFERASE 2-LIKE DOMAIN-CONTAINING PROTEIN"/>
    <property type="match status" value="1"/>
</dbReference>
<sequence length="272" mass="32578">MDKVSIIVRTCGRPEVLRGALESIRKQTYPDVETVVIEDGLEISRQMICTEYSDLQLRYISTGKRVGRAKAGNLGMKVAQGKYLNFLDDDDVLYPEHIEILLQTLQSAEEKAVYSVAEEAAAIYRKRKRTFYDVRKKVRFREPFNRMYLLHTNYLPIQSVMFEKSLFEQYGGFRENVDYLEDWDLWVRYAAHTNFKMVNEITSMYRVPLNNFRRDRKLKHAYNDVQKYFSEYVDVLNFGECHREINDFIRQKYTPRWKKMLSAFLKKYWKAW</sequence>
<organism evidence="2 3">
    <name type="scientific">Faecalibacterium prausnitzii</name>
    <dbReference type="NCBI Taxonomy" id="853"/>
    <lineage>
        <taxon>Bacteria</taxon>
        <taxon>Bacillati</taxon>
        <taxon>Bacillota</taxon>
        <taxon>Clostridia</taxon>
        <taxon>Eubacteriales</taxon>
        <taxon>Oscillospiraceae</taxon>
        <taxon>Faecalibacterium</taxon>
    </lineage>
</organism>
<protein>
    <recommendedName>
        <fullName evidence="1">Glycosyltransferase 2-like domain-containing protein</fullName>
    </recommendedName>
</protein>